<comment type="caution">
    <text evidence="1">The sequence shown here is derived from an EMBL/GenBank/DDBJ whole genome shotgun (WGS) entry which is preliminary data.</text>
</comment>
<dbReference type="PROSITE" id="PS51257">
    <property type="entry name" value="PROKAR_LIPOPROTEIN"/>
    <property type="match status" value="1"/>
</dbReference>
<keyword evidence="2" id="KW-1185">Reference proteome</keyword>
<gene>
    <name evidence="1" type="ORF">F7018_11480</name>
</gene>
<reference evidence="1 2" key="1">
    <citation type="submission" date="2019-09" db="EMBL/GenBank/DDBJ databases">
        <authorList>
            <person name="Cao W.R."/>
        </authorList>
    </citation>
    <scope>NUCLEOTIDE SEQUENCE [LARGE SCALE GENOMIC DNA]</scope>
    <source>
        <strain evidence="2">a4</strain>
    </source>
</reference>
<dbReference type="OrthoDB" id="9833375at2"/>
<evidence type="ECO:0008006" key="3">
    <source>
        <dbReference type="Google" id="ProtNLM"/>
    </source>
</evidence>
<dbReference type="RefSeq" id="WP_150900212.1">
    <property type="nucleotide sequence ID" value="NZ_WAAU01000021.1"/>
</dbReference>
<dbReference type="EMBL" id="WAAU01000021">
    <property type="protein sequence ID" value="KAB1155923.1"/>
    <property type="molecule type" value="Genomic_DNA"/>
</dbReference>
<proteinExistence type="predicted"/>
<evidence type="ECO:0000313" key="1">
    <source>
        <dbReference type="EMBL" id="KAB1155923.1"/>
    </source>
</evidence>
<protein>
    <recommendedName>
        <fullName evidence="3">Lipoprotein</fullName>
    </recommendedName>
</protein>
<dbReference type="AlphaFoldDB" id="A0A7J5AEK9"/>
<dbReference type="Proteomes" id="UP000467305">
    <property type="component" value="Unassembled WGS sequence"/>
</dbReference>
<organism evidence="1 2">
    <name type="scientific">Tenacibaculum aiptasiae</name>
    <dbReference type="NCBI Taxonomy" id="426481"/>
    <lineage>
        <taxon>Bacteria</taxon>
        <taxon>Pseudomonadati</taxon>
        <taxon>Bacteroidota</taxon>
        <taxon>Flavobacteriia</taxon>
        <taxon>Flavobacteriales</taxon>
        <taxon>Flavobacteriaceae</taxon>
        <taxon>Tenacibaculum</taxon>
    </lineage>
</organism>
<accession>A0A7J5AEK9</accession>
<sequence>MKNILLTLLTLALISCNQLTKKVENSFSIMGVKLDSLNQVEEKKIKKLFNEINSRRINKYEGENSALIYHSVIKHNRIVDSLIIKLKSIEKNDSNKKKIVKRFEYTKTDLRNKLNTVKKLNTKIKIDSLLKPSDDLEILPKFAIISEFQSGKLNATKSAELLLMNLYNKTKNEPNPHI</sequence>
<name>A0A7J5AEK9_9FLAO</name>
<evidence type="ECO:0000313" key="2">
    <source>
        <dbReference type="Proteomes" id="UP000467305"/>
    </source>
</evidence>